<evidence type="ECO:0000313" key="2">
    <source>
        <dbReference type="EMBL" id="RYP11228.1"/>
    </source>
</evidence>
<dbReference type="AlphaFoldDB" id="A0A4Q4TWI5"/>
<reference evidence="2 3" key="1">
    <citation type="submission" date="2018-06" db="EMBL/GenBank/DDBJ databases">
        <title>Complete Genomes of Monosporascus.</title>
        <authorList>
            <person name="Robinson A.J."/>
            <person name="Natvig D.O."/>
        </authorList>
    </citation>
    <scope>NUCLEOTIDE SEQUENCE [LARGE SCALE GENOMIC DNA]</scope>
    <source>
        <strain evidence="2 3">CBS 110550</strain>
    </source>
</reference>
<gene>
    <name evidence="2" type="ORF">DL764_000184</name>
</gene>
<comment type="caution">
    <text evidence="2">The sequence shown here is derived from an EMBL/GenBank/DDBJ whole genome shotgun (WGS) entry which is preliminary data.</text>
</comment>
<evidence type="ECO:0000313" key="3">
    <source>
        <dbReference type="Proteomes" id="UP000293360"/>
    </source>
</evidence>
<dbReference type="EMBL" id="QJNU01000004">
    <property type="protein sequence ID" value="RYP11228.1"/>
    <property type="molecule type" value="Genomic_DNA"/>
</dbReference>
<dbReference type="OrthoDB" id="4716071at2759"/>
<feature type="region of interest" description="Disordered" evidence="1">
    <location>
        <begin position="38"/>
        <end position="59"/>
    </location>
</feature>
<evidence type="ECO:0000256" key="1">
    <source>
        <dbReference type="SAM" id="MobiDB-lite"/>
    </source>
</evidence>
<feature type="compositionally biased region" description="Acidic residues" evidence="1">
    <location>
        <begin position="43"/>
        <end position="57"/>
    </location>
</feature>
<sequence length="212" mass="23473">MDTAERKELQKRRLWAAAGTLIWTDDFVAENGLGDERAAAGVSEEDAPGGLSEAEEGALDRRLSAEDRAIMAAQGLTTKTEFDKYLKYVSSFGGTGHTCQGRVYDLGGNAIAPDSSIDGGLYDIEEEEDSVKGKERASGEQSSGTTGIDELRYTWYKKAKMTFWQAEALYMTTRAQERIEQGLELAYRIMHLEGWQGEFDREVSAEEEDEGT</sequence>
<name>A0A4Q4TWI5_9PEZI</name>
<proteinExistence type="predicted"/>
<dbReference type="Proteomes" id="UP000293360">
    <property type="component" value="Unassembled WGS sequence"/>
</dbReference>
<accession>A0A4Q4TWI5</accession>
<keyword evidence="3" id="KW-1185">Reference proteome</keyword>
<organism evidence="2 3">
    <name type="scientific">Monosporascus ibericus</name>
    <dbReference type="NCBI Taxonomy" id="155417"/>
    <lineage>
        <taxon>Eukaryota</taxon>
        <taxon>Fungi</taxon>
        <taxon>Dikarya</taxon>
        <taxon>Ascomycota</taxon>
        <taxon>Pezizomycotina</taxon>
        <taxon>Sordariomycetes</taxon>
        <taxon>Xylariomycetidae</taxon>
        <taxon>Xylariales</taxon>
        <taxon>Xylariales incertae sedis</taxon>
        <taxon>Monosporascus</taxon>
    </lineage>
</organism>
<protein>
    <submittedName>
        <fullName evidence="2">Uncharacterized protein</fullName>
    </submittedName>
</protein>